<dbReference type="GO" id="GO:0035371">
    <property type="term" value="C:microtubule plus-end"/>
    <property type="evidence" value="ECO:0007669"/>
    <property type="project" value="TreeGrafter"/>
</dbReference>
<dbReference type="GO" id="GO:0031122">
    <property type="term" value="P:cytoplasmic microtubule organization"/>
    <property type="evidence" value="ECO:0007669"/>
    <property type="project" value="TreeGrafter"/>
</dbReference>
<evidence type="ECO:0000313" key="2">
    <source>
        <dbReference type="EMBL" id="KAK2139938.1"/>
    </source>
</evidence>
<proteinExistence type="predicted"/>
<dbReference type="GO" id="GO:0005634">
    <property type="term" value="C:nucleus"/>
    <property type="evidence" value="ECO:0007669"/>
    <property type="project" value="TreeGrafter"/>
</dbReference>
<dbReference type="GO" id="GO:0005938">
    <property type="term" value="C:cell cortex"/>
    <property type="evidence" value="ECO:0007669"/>
    <property type="project" value="TreeGrafter"/>
</dbReference>
<name>A0AAD9ISV0_9ANNE</name>
<reference evidence="2" key="1">
    <citation type="journal article" date="2023" name="Mol. Biol. Evol.">
        <title>Third-Generation Sequencing Reveals the Adaptive Role of the Epigenome in Three Deep-Sea Polychaetes.</title>
        <authorList>
            <person name="Perez M."/>
            <person name="Aroh O."/>
            <person name="Sun Y."/>
            <person name="Lan Y."/>
            <person name="Juniper S.K."/>
            <person name="Young C.R."/>
            <person name="Angers B."/>
            <person name="Qian P.Y."/>
        </authorList>
    </citation>
    <scope>NUCLEOTIDE SEQUENCE</scope>
    <source>
        <strain evidence="2">P08H-3</strain>
    </source>
</reference>
<dbReference type="InterPro" id="IPR000938">
    <property type="entry name" value="CAP-Gly_domain"/>
</dbReference>
<dbReference type="SUPFAM" id="SSF74924">
    <property type="entry name" value="Cap-Gly domain"/>
    <property type="match status" value="1"/>
</dbReference>
<dbReference type="SMART" id="SM01052">
    <property type="entry name" value="CAP_GLY"/>
    <property type="match status" value="1"/>
</dbReference>
<accession>A0AAD9ISV0</accession>
<organism evidence="2 3">
    <name type="scientific">Paralvinella palmiformis</name>
    <dbReference type="NCBI Taxonomy" id="53620"/>
    <lineage>
        <taxon>Eukaryota</taxon>
        <taxon>Metazoa</taxon>
        <taxon>Spiralia</taxon>
        <taxon>Lophotrochozoa</taxon>
        <taxon>Annelida</taxon>
        <taxon>Polychaeta</taxon>
        <taxon>Sedentaria</taxon>
        <taxon>Canalipalpata</taxon>
        <taxon>Terebellida</taxon>
        <taxon>Terebelliformia</taxon>
        <taxon>Alvinellidae</taxon>
        <taxon>Paralvinella</taxon>
    </lineage>
</organism>
<dbReference type="GO" id="GO:0051010">
    <property type="term" value="F:microtubule plus-end binding"/>
    <property type="evidence" value="ECO:0007669"/>
    <property type="project" value="TreeGrafter"/>
</dbReference>
<feature type="domain" description="CAP-Gly" evidence="1">
    <location>
        <begin position="30"/>
        <end position="72"/>
    </location>
</feature>
<dbReference type="PANTHER" id="PTHR18916">
    <property type="entry name" value="DYNACTIN 1-RELATED MICROTUBULE-BINDING"/>
    <property type="match status" value="1"/>
</dbReference>
<protein>
    <recommendedName>
        <fullName evidence="1">CAP-Gly domain-containing protein</fullName>
    </recommendedName>
</protein>
<dbReference type="Gene3D" id="2.30.30.190">
    <property type="entry name" value="CAP Gly-rich-like domain"/>
    <property type="match status" value="1"/>
</dbReference>
<gene>
    <name evidence="2" type="ORF">LSH36_1549g00017</name>
</gene>
<keyword evidence="3" id="KW-1185">Reference proteome</keyword>
<dbReference type="PROSITE" id="PS50245">
    <property type="entry name" value="CAP_GLY_2"/>
    <property type="match status" value="1"/>
</dbReference>
<sequence>MVLFDNIKIGQRVEVRWRGSIEPGTIKYKGAINGVGGEWVGVSLDRKVGLHGGMLKGRRYFLCEPKHGIFTLASQIRFIPLRRCLYNNYRTLESVSVLEDDLFGDTERPAEDTSGWVVKGFAEKIQSLRYKDVPLTDRPKTSTLRHSIGRTMPPATWLRPETARADYAYRSQPIHREYENDADDFIHSASIPLIHMPHTALKKQVLRGWARAPLVRYWTVHTGKDSIKHSQWNDISA</sequence>
<dbReference type="PANTHER" id="PTHR18916:SF90">
    <property type="entry name" value="CAP-GLY DOMAIN-CONTAINING PROTEIN"/>
    <property type="match status" value="1"/>
</dbReference>
<dbReference type="InterPro" id="IPR036859">
    <property type="entry name" value="CAP-Gly_dom_sf"/>
</dbReference>
<dbReference type="AlphaFoldDB" id="A0AAD9ISV0"/>
<comment type="caution">
    <text evidence="2">The sequence shown here is derived from an EMBL/GenBank/DDBJ whole genome shotgun (WGS) entry which is preliminary data.</text>
</comment>
<dbReference type="EMBL" id="JAODUP010001548">
    <property type="protein sequence ID" value="KAK2139938.1"/>
    <property type="molecule type" value="Genomic_DNA"/>
</dbReference>
<dbReference type="Proteomes" id="UP001208570">
    <property type="component" value="Unassembled WGS sequence"/>
</dbReference>
<evidence type="ECO:0000313" key="3">
    <source>
        <dbReference type="Proteomes" id="UP001208570"/>
    </source>
</evidence>
<dbReference type="Pfam" id="PF01302">
    <property type="entry name" value="CAP_GLY"/>
    <property type="match status" value="1"/>
</dbReference>
<evidence type="ECO:0000259" key="1">
    <source>
        <dbReference type="PROSITE" id="PS50245"/>
    </source>
</evidence>